<keyword evidence="3" id="KW-1185">Reference proteome</keyword>
<protein>
    <submittedName>
        <fullName evidence="2">Cation transporter</fullName>
    </submittedName>
</protein>
<accession>A0A089MFV4</accession>
<name>A0A089MFV4_9BACL</name>
<dbReference type="AlphaFoldDB" id="A0A089MFV4"/>
<evidence type="ECO:0000313" key="2">
    <source>
        <dbReference type="EMBL" id="AIQ70368.1"/>
    </source>
</evidence>
<dbReference type="OrthoDB" id="72299at2"/>
<evidence type="ECO:0000313" key="3">
    <source>
        <dbReference type="Proteomes" id="UP000029500"/>
    </source>
</evidence>
<feature type="domain" description="DUF4062" evidence="1">
    <location>
        <begin position="5"/>
        <end position="89"/>
    </location>
</feature>
<reference evidence="2 3" key="1">
    <citation type="submission" date="2014-08" db="EMBL/GenBank/DDBJ databases">
        <title>Comparative genomics of the Paenibacillus odorifer group.</title>
        <authorList>
            <person name="den Bakker H.C."/>
            <person name="Tsai Y.-C."/>
            <person name="Martin N."/>
            <person name="Korlach J."/>
            <person name="Wiedmann M."/>
        </authorList>
    </citation>
    <scope>NUCLEOTIDE SEQUENCE [LARGE SCALE GENOMIC DNA]</scope>
    <source>
        <strain evidence="2 3">DSM 15220</strain>
    </source>
</reference>
<dbReference type="RefSeq" id="WP_025706339.1">
    <property type="nucleotide sequence ID" value="NZ_CP009287.1"/>
</dbReference>
<proteinExistence type="predicted"/>
<sequence>MAKPRVFISSTYYDLRYIREDIARFIREQGYDPVLFERGQIAYGREQAPADYCLKEIELCDILVSVVGGRFGSEFGDNYSITQKEFKQAFDLGKQVYIFVEKNVKSEYETYKINKDIEIKYRFVNDKRIYEFIEELELLPRNNPMFDFESSQDIIKILKEQWSGLFQRLLQEEADKPKLDLINTLKQTAATLQQIITVQSKRDETNKEAIKDVLIFNHPAFQRLQNQLGLRFKITFTNVGELNEFLEAFGFTRTQDPFLDYLEWQRINKAKTTKFTLKIDESLFDESNNLRPWDITTWNDSFIMIEREEIPVDIDDDDLPF</sequence>
<organism evidence="2 3">
    <name type="scientific">Paenibacillus graminis</name>
    <dbReference type="NCBI Taxonomy" id="189425"/>
    <lineage>
        <taxon>Bacteria</taxon>
        <taxon>Bacillati</taxon>
        <taxon>Bacillota</taxon>
        <taxon>Bacilli</taxon>
        <taxon>Bacillales</taxon>
        <taxon>Paenibacillaceae</taxon>
        <taxon>Paenibacillus</taxon>
    </lineage>
</organism>
<dbReference type="HOGENOM" id="CLU_067315_1_0_9"/>
<dbReference type="KEGG" id="pgm:PGRAT_24100"/>
<dbReference type="eggNOG" id="ENOG502ZAMX">
    <property type="taxonomic scope" value="Bacteria"/>
</dbReference>
<dbReference type="EMBL" id="CP009287">
    <property type="protein sequence ID" value="AIQ70368.1"/>
    <property type="molecule type" value="Genomic_DNA"/>
</dbReference>
<dbReference type="Pfam" id="PF13271">
    <property type="entry name" value="DUF4062"/>
    <property type="match status" value="1"/>
</dbReference>
<dbReference type="InterPro" id="IPR025139">
    <property type="entry name" value="DUF4062"/>
</dbReference>
<evidence type="ECO:0000259" key="1">
    <source>
        <dbReference type="Pfam" id="PF13271"/>
    </source>
</evidence>
<dbReference type="Proteomes" id="UP000029500">
    <property type="component" value="Chromosome"/>
</dbReference>
<dbReference type="STRING" id="189425.PGRAT_24100"/>
<gene>
    <name evidence="2" type="ORF">PGRAT_24100</name>
</gene>